<feature type="compositionally biased region" description="Pro residues" evidence="1">
    <location>
        <begin position="1"/>
        <end position="12"/>
    </location>
</feature>
<name>A0AAN6ME27_9PEZI</name>
<keyword evidence="3" id="KW-1185">Reference proteome</keyword>
<evidence type="ECO:0000313" key="2">
    <source>
        <dbReference type="EMBL" id="KAK3898469.1"/>
    </source>
</evidence>
<sequence>MPPSTPRPPPSSTQPTPSSCTTRTLPQSQVPRRRAVPYTPSTPSPCRPCEHGDAGELAAACSVVQEWQSVACVLSQATPGRLVLSLVCDINPQHPRAMDLARDILLPILLLPPAHLKHCNMRLAKTVDRRLQQLAEDTAAYACGLSMPKSPQNPTTTLASLPRELRIRILEHTDLITPRRQVLWSPQDRAYSVYVYQSGEGAREDDRYSDQFSECWRDKTDYGGPPTNGCYCRCRHAAFSAACTCWAAPGPALFLICRVLYEDALFVFFSGNRFVVYDYEPSPPWKIPIPEQYREDNRPTHPMPTHPFHAERFAISEFLREVVPRRSLRHIRFLELLFPPYRPPLCWPESDHPAFQDWQATVDWLKDKANLPGLTIRLVVVPQGRVFPRSVYRPITLDEVETVMTAYSDLLQPLRQLATHGLARFYAHFPSPLEWTLEGRERAVTGWRDWTPRQREALKKRAESEVMGSRYESLCDSGIEEPRTSDWEVLFYTND</sequence>
<feature type="compositionally biased region" description="Low complexity" evidence="1">
    <location>
        <begin position="13"/>
        <end position="24"/>
    </location>
</feature>
<evidence type="ECO:0000313" key="3">
    <source>
        <dbReference type="Proteomes" id="UP001303889"/>
    </source>
</evidence>
<accession>A0AAN6ME27</accession>
<gene>
    <name evidence="2" type="ORF">C8A05DRAFT_47235</name>
</gene>
<dbReference type="Proteomes" id="UP001303889">
    <property type="component" value="Unassembled WGS sequence"/>
</dbReference>
<feature type="region of interest" description="Disordered" evidence="1">
    <location>
        <begin position="1"/>
        <end position="47"/>
    </location>
</feature>
<organism evidence="2 3">
    <name type="scientific">Staphylotrichum tortipilum</name>
    <dbReference type="NCBI Taxonomy" id="2831512"/>
    <lineage>
        <taxon>Eukaryota</taxon>
        <taxon>Fungi</taxon>
        <taxon>Dikarya</taxon>
        <taxon>Ascomycota</taxon>
        <taxon>Pezizomycotina</taxon>
        <taxon>Sordariomycetes</taxon>
        <taxon>Sordariomycetidae</taxon>
        <taxon>Sordariales</taxon>
        <taxon>Chaetomiaceae</taxon>
        <taxon>Staphylotrichum</taxon>
    </lineage>
</organism>
<proteinExistence type="predicted"/>
<reference evidence="2" key="1">
    <citation type="journal article" date="2023" name="Mol. Phylogenet. Evol.">
        <title>Genome-scale phylogeny and comparative genomics of the fungal order Sordariales.</title>
        <authorList>
            <person name="Hensen N."/>
            <person name="Bonometti L."/>
            <person name="Westerberg I."/>
            <person name="Brannstrom I.O."/>
            <person name="Guillou S."/>
            <person name="Cros-Aarteil S."/>
            <person name="Calhoun S."/>
            <person name="Haridas S."/>
            <person name="Kuo A."/>
            <person name="Mondo S."/>
            <person name="Pangilinan J."/>
            <person name="Riley R."/>
            <person name="LaButti K."/>
            <person name="Andreopoulos B."/>
            <person name="Lipzen A."/>
            <person name="Chen C."/>
            <person name="Yan M."/>
            <person name="Daum C."/>
            <person name="Ng V."/>
            <person name="Clum A."/>
            <person name="Steindorff A."/>
            <person name="Ohm R.A."/>
            <person name="Martin F."/>
            <person name="Silar P."/>
            <person name="Natvig D.O."/>
            <person name="Lalanne C."/>
            <person name="Gautier V."/>
            <person name="Ament-Velasquez S.L."/>
            <person name="Kruys A."/>
            <person name="Hutchinson M.I."/>
            <person name="Powell A.J."/>
            <person name="Barry K."/>
            <person name="Miller A.N."/>
            <person name="Grigoriev I.V."/>
            <person name="Debuchy R."/>
            <person name="Gladieux P."/>
            <person name="Hiltunen Thoren M."/>
            <person name="Johannesson H."/>
        </authorList>
    </citation>
    <scope>NUCLEOTIDE SEQUENCE</scope>
    <source>
        <strain evidence="2">CBS 103.79</strain>
    </source>
</reference>
<protein>
    <submittedName>
        <fullName evidence="2">Uncharacterized protein</fullName>
    </submittedName>
</protein>
<dbReference type="EMBL" id="MU855932">
    <property type="protein sequence ID" value="KAK3898469.1"/>
    <property type="molecule type" value="Genomic_DNA"/>
</dbReference>
<evidence type="ECO:0000256" key="1">
    <source>
        <dbReference type="SAM" id="MobiDB-lite"/>
    </source>
</evidence>
<dbReference type="AlphaFoldDB" id="A0AAN6ME27"/>
<comment type="caution">
    <text evidence="2">The sequence shown here is derived from an EMBL/GenBank/DDBJ whole genome shotgun (WGS) entry which is preliminary data.</text>
</comment>
<reference evidence="2" key="2">
    <citation type="submission" date="2023-05" db="EMBL/GenBank/DDBJ databases">
        <authorList>
            <consortium name="Lawrence Berkeley National Laboratory"/>
            <person name="Steindorff A."/>
            <person name="Hensen N."/>
            <person name="Bonometti L."/>
            <person name="Westerberg I."/>
            <person name="Brannstrom I.O."/>
            <person name="Guillou S."/>
            <person name="Cros-Aarteil S."/>
            <person name="Calhoun S."/>
            <person name="Haridas S."/>
            <person name="Kuo A."/>
            <person name="Mondo S."/>
            <person name="Pangilinan J."/>
            <person name="Riley R."/>
            <person name="Labutti K."/>
            <person name="Andreopoulos B."/>
            <person name="Lipzen A."/>
            <person name="Chen C."/>
            <person name="Yanf M."/>
            <person name="Daum C."/>
            <person name="Ng V."/>
            <person name="Clum A."/>
            <person name="Ohm R."/>
            <person name="Martin F."/>
            <person name="Silar P."/>
            <person name="Natvig D."/>
            <person name="Lalanne C."/>
            <person name="Gautier V."/>
            <person name="Ament-Velasquez S.L."/>
            <person name="Kruys A."/>
            <person name="Hutchinson M.I."/>
            <person name="Powell A.J."/>
            <person name="Barry K."/>
            <person name="Miller A.N."/>
            <person name="Grigoriev I.V."/>
            <person name="Debuchy R."/>
            <person name="Gladieux P."/>
            <person name="Thoren M.H."/>
            <person name="Johannesson H."/>
        </authorList>
    </citation>
    <scope>NUCLEOTIDE SEQUENCE</scope>
    <source>
        <strain evidence="2">CBS 103.79</strain>
    </source>
</reference>